<dbReference type="OrthoDB" id="3786712at2"/>
<protein>
    <recommendedName>
        <fullName evidence="5">Lipoprotein</fullName>
    </recommendedName>
</protein>
<evidence type="ECO:0000313" key="4">
    <source>
        <dbReference type="Proteomes" id="UP000283644"/>
    </source>
</evidence>
<evidence type="ECO:0000256" key="1">
    <source>
        <dbReference type="SAM" id="MobiDB-lite"/>
    </source>
</evidence>
<comment type="caution">
    <text evidence="3">The sequence shown here is derived from an EMBL/GenBank/DDBJ whole genome shotgun (WGS) entry which is preliminary data.</text>
</comment>
<feature type="chain" id="PRO_5019551270" description="Lipoprotein" evidence="2">
    <location>
        <begin position="25"/>
        <end position="165"/>
    </location>
</feature>
<dbReference type="RefSeq" id="WP_118926479.1">
    <property type="nucleotide sequence ID" value="NZ_QXGH01000021.1"/>
</dbReference>
<evidence type="ECO:0008006" key="5">
    <source>
        <dbReference type="Google" id="ProtNLM"/>
    </source>
</evidence>
<proteinExistence type="predicted"/>
<keyword evidence="2" id="KW-0732">Signal</keyword>
<organism evidence="3 4">
    <name type="scientific">Nocardioides immobilis</name>
    <dbReference type="NCBI Taxonomy" id="2049295"/>
    <lineage>
        <taxon>Bacteria</taxon>
        <taxon>Bacillati</taxon>
        <taxon>Actinomycetota</taxon>
        <taxon>Actinomycetes</taxon>
        <taxon>Propionibacteriales</taxon>
        <taxon>Nocardioidaceae</taxon>
        <taxon>Nocardioides</taxon>
    </lineage>
</organism>
<feature type="region of interest" description="Disordered" evidence="1">
    <location>
        <begin position="23"/>
        <end position="48"/>
    </location>
</feature>
<dbReference type="Proteomes" id="UP000283644">
    <property type="component" value="Unassembled WGS sequence"/>
</dbReference>
<evidence type="ECO:0000313" key="3">
    <source>
        <dbReference type="EMBL" id="RHW25777.1"/>
    </source>
</evidence>
<gene>
    <name evidence="3" type="ORF">D0Z08_17160</name>
</gene>
<accession>A0A417XZK8</accession>
<dbReference type="AlphaFoldDB" id="A0A417XZK8"/>
<sequence>MTPLKRCTAATAAALFVFSLSACGDDGDDKDNKDSSSEQEGPAADASEEDFCEAFNDPSLTDVAEDDYEAQADALHSYADALEDVGTPEGIPDDARNGYEVLVEAYHEIDADDLEDEDAQADLEEKYKDDEADIEAFFAYAAEKCVAEGVPSDVPTDAPTESPSE</sequence>
<name>A0A417XZK8_9ACTN</name>
<dbReference type="EMBL" id="QXGH01000021">
    <property type="protein sequence ID" value="RHW25777.1"/>
    <property type="molecule type" value="Genomic_DNA"/>
</dbReference>
<keyword evidence="4" id="KW-1185">Reference proteome</keyword>
<feature type="signal peptide" evidence="2">
    <location>
        <begin position="1"/>
        <end position="24"/>
    </location>
</feature>
<evidence type="ECO:0000256" key="2">
    <source>
        <dbReference type="SAM" id="SignalP"/>
    </source>
</evidence>
<reference evidence="3 4" key="1">
    <citation type="submission" date="2018-09" db="EMBL/GenBank/DDBJ databases">
        <title>Genome sequencing of Nocardioides immobilis CCTCC AB 2017083 for comparison to Nocardioides silvaticus.</title>
        <authorList>
            <person name="Li C."/>
            <person name="Wang G."/>
        </authorList>
    </citation>
    <scope>NUCLEOTIDE SEQUENCE [LARGE SCALE GENOMIC DNA]</scope>
    <source>
        <strain evidence="3 4">CCTCC AB 2017083</strain>
    </source>
</reference>
<dbReference type="PROSITE" id="PS51257">
    <property type="entry name" value="PROKAR_LIPOPROTEIN"/>
    <property type="match status" value="1"/>
</dbReference>